<evidence type="ECO:0000256" key="2">
    <source>
        <dbReference type="SAM" id="Phobius"/>
    </source>
</evidence>
<feature type="coiled-coil region" evidence="1">
    <location>
        <begin position="31"/>
        <end position="65"/>
    </location>
</feature>
<evidence type="ECO:0000313" key="3">
    <source>
        <dbReference type="EMBL" id="CRZ35352.1"/>
    </source>
</evidence>
<keyword evidence="2" id="KW-1133">Transmembrane helix</keyword>
<evidence type="ECO:0008006" key="5">
    <source>
        <dbReference type="Google" id="ProtNLM"/>
    </source>
</evidence>
<evidence type="ECO:0000313" key="4">
    <source>
        <dbReference type="Proteomes" id="UP000236497"/>
    </source>
</evidence>
<dbReference type="OrthoDB" id="1771181at2"/>
<dbReference type="EMBL" id="CVTD020000024">
    <property type="protein sequence ID" value="CRZ35352.1"/>
    <property type="molecule type" value="Genomic_DNA"/>
</dbReference>
<keyword evidence="2" id="KW-0812">Transmembrane</keyword>
<dbReference type="AlphaFoldDB" id="A0A0H5SIM1"/>
<gene>
    <name evidence="3" type="ORF">HHT355_2155</name>
</gene>
<protein>
    <recommendedName>
        <fullName evidence="5">Cell division protein DivIC</fullName>
    </recommendedName>
</protein>
<proteinExistence type="predicted"/>
<keyword evidence="4" id="KW-1185">Reference proteome</keyword>
<organism evidence="3 4">
    <name type="scientific">Herbinix hemicellulosilytica</name>
    <dbReference type="NCBI Taxonomy" id="1564487"/>
    <lineage>
        <taxon>Bacteria</taxon>
        <taxon>Bacillati</taxon>
        <taxon>Bacillota</taxon>
        <taxon>Clostridia</taxon>
        <taxon>Lachnospirales</taxon>
        <taxon>Lachnospiraceae</taxon>
        <taxon>Herbinix</taxon>
    </lineage>
</organism>
<keyword evidence="1" id="KW-0175">Coiled coil</keyword>
<accession>A0A0H5SIM1</accession>
<sequence length="97" mass="11245">MATVRRSKKGTGTGIIVFVVLCIFGIVAFGKVRLEERKKELNLKKDSLEKQIEEENERAEDIKNLEAYVQTKKYIEKIAREQLGLVYEDEIILKEDD</sequence>
<name>A0A0H5SIM1_HERHM</name>
<dbReference type="Proteomes" id="UP000236497">
    <property type="component" value="Unassembled WGS sequence"/>
</dbReference>
<reference evidence="3 4" key="1">
    <citation type="submission" date="2015-06" db="EMBL/GenBank/DDBJ databases">
        <authorList>
            <person name="Wibberg Daniel"/>
        </authorList>
    </citation>
    <scope>NUCLEOTIDE SEQUENCE [LARGE SCALE GENOMIC DNA]</scope>
    <source>
        <strain evidence="3 4">T3/55T</strain>
    </source>
</reference>
<evidence type="ECO:0000256" key="1">
    <source>
        <dbReference type="SAM" id="Coils"/>
    </source>
</evidence>
<feature type="transmembrane region" description="Helical" evidence="2">
    <location>
        <begin position="12"/>
        <end position="30"/>
    </location>
</feature>
<dbReference type="Pfam" id="PF04977">
    <property type="entry name" value="DivIC"/>
    <property type="match status" value="1"/>
</dbReference>
<keyword evidence="2" id="KW-0472">Membrane</keyword>
<dbReference type="InterPro" id="IPR007060">
    <property type="entry name" value="FtsL/DivIC"/>
</dbReference>